<feature type="coiled-coil region" evidence="1">
    <location>
        <begin position="345"/>
        <end position="404"/>
    </location>
</feature>
<evidence type="ECO:0000256" key="1">
    <source>
        <dbReference type="SAM" id="Coils"/>
    </source>
</evidence>
<dbReference type="Proteomes" id="UP001212821">
    <property type="component" value="Chromosome"/>
</dbReference>
<dbReference type="EMBL" id="CP115450">
    <property type="protein sequence ID" value="WBP87031.1"/>
    <property type="molecule type" value="Genomic_DNA"/>
</dbReference>
<keyword evidence="3" id="KW-1185">Reference proteome</keyword>
<reference evidence="3" key="1">
    <citation type="submission" date="2022-12" db="EMBL/GenBank/DDBJ databases">
        <authorList>
            <person name="Mo P."/>
        </authorList>
    </citation>
    <scope>NUCLEOTIDE SEQUENCE [LARGE SCALE GENOMIC DNA]</scope>
    <source>
        <strain evidence="3">HUAS 3-15</strain>
    </source>
</reference>
<gene>
    <name evidence="2" type="ORF">O1G21_15055</name>
</gene>
<evidence type="ECO:0000313" key="2">
    <source>
        <dbReference type="EMBL" id="WBP87031.1"/>
    </source>
</evidence>
<proteinExistence type="predicted"/>
<accession>A0ABY7Q2X4</accession>
<name>A0ABY7Q2X4_9ACTN</name>
<dbReference type="Pfam" id="PF25746">
    <property type="entry name" value="Phage_Repressor_c"/>
    <property type="match status" value="1"/>
</dbReference>
<dbReference type="InterPro" id="IPR058005">
    <property type="entry name" value="Repressor_C"/>
</dbReference>
<evidence type="ECO:0000313" key="3">
    <source>
        <dbReference type="Proteomes" id="UP001212821"/>
    </source>
</evidence>
<keyword evidence="1" id="KW-0175">Coiled coil</keyword>
<dbReference type="RefSeq" id="WP_270144116.1">
    <property type="nucleotide sequence ID" value="NZ_CP115450.1"/>
</dbReference>
<sequence>MKVSEFAKRSVDRGVYVVGRVGKGKTLHILDQWAGETLCRKRAEKIGHLLETDDRTLCVNCDKNTIGATKTMADYPAPDLTNIPGLNITTEGETEVPKTETAETPETTQEQIQEQITANIERVRSLAEADNEEGAAEIVKETKSLIDAAKGASSTATNKLRKGFRDELEKAMQAKPAEPIKPSKEVVPVVKYEDIEGVSDLVRMGAAMVSEGIAGLAKSSDVADKVGAILLDMWLRIENPKTGCSDLRGDSDEAKRASKDMYAAIEEELKGNPDGAKILDSYKRQIQRRRQHRTVEYVRALDNSPEEHRHFAKALEANPDLSPSEAVRKVCRIAEKSEIEKTLERDAAKRQLKNAQKALESGKLEGEEAEEAKKIVAEAAVPPVKRAMAAMDKAEKSINAALDLAGELGEVELLALKQRIETLVNGASERKAKL</sequence>
<protein>
    <submittedName>
        <fullName evidence="2">Uncharacterized protein</fullName>
    </submittedName>
</protein>
<organism evidence="2 3">
    <name type="scientific">Kitasatospora cathayae</name>
    <dbReference type="NCBI Taxonomy" id="3004092"/>
    <lineage>
        <taxon>Bacteria</taxon>
        <taxon>Bacillati</taxon>
        <taxon>Actinomycetota</taxon>
        <taxon>Actinomycetes</taxon>
        <taxon>Kitasatosporales</taxon>
        <taxon>Streptomycetaceae</taxon>
        <taxon>Kitasatospora</taxon>
    </lineage>
</organism>